<evidence type="ECO:0000313" key="1">
    <source>
        <dbReference type="EMBL" id="THU40488.1"/>
    </source>
</evidence>
<organism evidence="1 2">
    <name type="scientific">Niastella caeni</name>
    <dbReference type="NCBI Taxonomy" id="2569763"/>
    <lineage>
        <taxon>Bacteria</taxon>
        <taxon>Pseudomonadati</taxon>
        <taxon>Bacteroidota</taxon>
        <taxon>Chitinophagia</taxon>
        <taxon>Chitinophagales</taxon>
        <taxon>Chitinophagaceae</taxon>
        <taxon>Niastella</taxon>
    </lineage>
</organism>
<dbReference type="Proteomes" id="UP000306918">
    <property type="component" value="Unassembled WGS sequence"/>
</dbReference>
<comment type="caution">
    <text evidence="1">The sequence shown here is derived from an EMBL/GenBank/DDBJ whole genome shotgun (WGS) entry which is preliminary data.</text>
</comment>
<evidence type="ECO:0000313" key="2">
    <source>
        <dbReference type="Proteomes" id="UP000306918"/>
    </source>
</evidence>
<reference evidence="1 2" key="1">
    <citation type="submission" date="2019-04" db="EMBL/GenBank/DDBJ databases">
        <title>Niastella caeni sp. nov., isolated from activated sludge.</title>
        <authorList>
            <person name="Sheng M."/>
        </authorList>
    </citation>
    <scope>NUCLEOTIDE SEQUENCE [LARGE SCALE GENOMIC DNA]</scope>
    <source>
        <strain evidence="1 2">HX-2-15</strain>
    </source>
</reference>
<dbReference type="RefSeq" id="WP_136577241.1">
    <property type="nucleotide sequence ID" value="NZ_STFF01000002.1"/>
</dbReference>
<gene>
    <name evidence="1" type="ORF">FAM09_11555</name>
</gene>
<accession>A0A4S8HXK0</accession>
<dbReference type="OrthoDB" id="9806903at2"/>
<proteinExistence type="predicted"/>
<dbReference type="EMBL" id="STFF01000002">
    <property type="protein sequence ID" value="THU40488.1"/>
    <property type="molecule type" value="Genomic_DNA"/>
</dbReference>
<keyword evidence="2" id="KW-1185">Reference proteome</keyword>
<dbReference type="AlphaFoldDB" id="A0A4S8HXK0"/>
<protein>
    <submittedName>
        <fullName evidence="1">Uncharacterized protein</fullName>
    </submittedName>
</protein>
<name>A0A4S8HXK0_9BACT</name>
<sequence length="352" mass="40646">MEWKFRKDFQVMPGIYLKYGKGGIHTEIKPLATDIEFETEKLKHSILKPYEAQHEIKSASIDKLTSKELQDFKALLLASDKASNETSLILTTKTTLLNNHTQKLTNLKKSFFKFLFKKKINLMEQDLPLLNEEVEELKEQLRYSSVQLEIDSEDTFADLYKNVKKAFSLLNSSQKKWDFTSSRQTNRIAERTSAANTITRSEIKISERHLPIIRTEVPALCFHNINGGDLFLYPGFLIVYESNADFAIISYTDLKIDFNQVRFIETDPIPADTKVVDKTWFKVNKDGSPDKRFSNNYQIPIVVYGEIHLKSSSGLNEVYCFSNTELTNLFYIALTEYIDAIQKSQALINEFK</sequence>